<evidence type="ECO:0000259" key="1">
    <source>
        <dbReference type="Pfam" id="PF05368"/>
    </source>
</evidence>
<protein>
    <submittedName>
        <fullName evidence="2">Uncharacterized conserved protein YbjT, contains NAD(P)-binding and DUF2867 domains</fullName>
    </submittedName>
</protein>
<accession>A0A1N6TLK0</accession>
<dbReference type="InterPro" id="IPR036291">
    <property type="entry name" value="NAD(P)-bd_dom_sf"/>
</dbReference>
<dbReference type="PANTHER" id="PTHR43162">
    <property type="match status" value="1"/>
</dbReference>
<dbReference type="AlphaFoldDB" id="A0A1N6TLK0"/>
<keyword evidence="3" id="KW-1185">Reference proteome</keyword>
<organism evidence="2 3">
    <name type="scientific">Microbispora rosea</name>
    <dbReference type="NCBI Taxonomy" id="58117"/>
    <lineage>
        <taxon>Bacteria</taxon>
        <taxon>Bacillati</taxon>
        <taxon>Actinomycetota</taxon>
        <taxon>Actinomycetes</taxon>
        <taxon>Streptosporangiales</taxon>
        <taxon>Streptosporangiaceae</taxon>
        <taxon>Microbispora</taxon>
    </lineage>
</organism>
<dbReference type="STRING" id="58117.SAMN05421833_102407"/>
<dbReference type="Pfam" id="PF05368">
    <property type="entry name" value="NmrA"/>
    <property type="match status" value="1"/>
</dbReference>
<dbReference type="PANTHER" id="PTHR43162:SF1">
    <property type="entry name" value="PRESTALK A DIFFERENTIATION PROTEIN A"/>
    <property type="match status" value="1"/>
</dbReference>
<dbReference type="Gene3D" id="3.40.50.720">
    <property type="entry name" value="NAD(P)-binding Rossmann-like Domain"/>
    <property type="match status" value="1"/>
</dbReference>
<dbReference type="InterPro" id="IPR008030">
    <property type="entry name" value="NmrA-like"/>
</dbReference>
<proteinExistence type="predicted"/>
<dbReference type="RefSeq" id="WP_076432965.1">
    <property type="nucleotide sequence ID" value="NZ_FTNI01000002.1"/>
</dbReference>
<gene>
    <name evidence="2" type="ORF">SAMN05421833_102407</name>
</gene>
<dbReference type="CDD" id="cd05269">
    <property type="entry name" value="TMR_SDR_a"/>
    <property type="match status" value="1"/>
</dbReference>
<name>A0A1N6TLK0_9ACTN</name>
<dbReference type="Proteomes" id="UP000186096">
    <property type="component" value="Unassembled WGS sequence"/>
</dbReference>
<dbReference type="EMBL" id="FTNI01000002">
    <property type="protein sequence ID" value="SIQ54270.1"/>
    <property type="molecule type" value="Genomic_DNA"/>
</dbReference>
<reference evidence="3" key="1">
    <citation type="submission" date="2017-01" db="EMBL/GenBank/DDBJ databases">
        <authorList>
            <person name="Varghese N."/>
            <person name="Submissions S."/>
        </authorList>
    </citation>
    <scope>NUCLEOTIDE SEQUENCE [LARGE SCALE GENOMIC DNA]</scope>
    <source>
        <strain evidence="3">ATCC 12950</strain>
    </source>
</reference>
<dbReference type="InterPro" id="IPR051604">
    <property type="entry name" value="Ergot_Alk_Oxidoreductase"/>
</dbReference>
<dbReference type="OrthoDB" id="4457504at2"/>
<sequence>MILVTGATGLSGSIVVQEFARQNAPVRALVRNPDKARKLHGLPGVEVVEGDMLRPETLTAALRGVERVLMISSPRERMVETQCTFIDAAKAAGVPHIVKYSGKESGVGFDPDSFIGTHEHLQIERHLEASGLAWTHLRPSQFMEFYLPGTLTGVDPHRRELRMSIGDSRLAPVAIGDVAKVAVALLNSDGHEGRAYDMTGPEALTMKEVVEHISAATGTAFRHVELPLEDKLRECEEAGMPEPSIRILRELFAERGRRPESEVRLETHRTFGVRPTTFAEFARGHAAAFLGQAGGDGRW</sequence>
<dbReference type="SUPFAM" id="SSF51735">
    <property type="entry name" value="NAD(P)-binding Rossmann-fold domains"/>
    <property type="match status" value="1"/>
</dbReference>
<evidence type="ECO:0000313" key="2">
    <source>
        <dbReference type="EMBL" id="SIQ54270.1"/>
    </source>
</evidence>
<feature type="domain" description="NmrA-like" evidence="1">
    <location>
        <begin position="2"/>
        <end position="281"/>
    </location>
</feature>
<dbReference type="Gene3D" id="3.90.25.10">
    <property type="entry name" value="UDP-galactose 4-epimerase, domain 1"/>
    <property type="match status" value="1"/>
</dbReference>
<evidence type="ECO:0000313" key="3">
    <source>
        <dbReference type="Proteomes" id="UP000186096"/>
    </source>
</evidence>